<sequence length="295" mass="32890">MNALPPLAALRSFEAVARLGSVTRAAAELHVTHSAVSQQITQLEDALGVALFLRVGRGLHLSEDGRLYALQVRQGLAGLADATRLVRARPRQDELVIAVLPSFAQHWLIPRLPRFRDRHPHYRIRLQASLAIQDLRQGLADVAIRMGQGNWDGLAQHRLFDDELLMVAAPHFAGGQLPRTPAEIRACPTIRSNEAWQAWCDAAGLDIPDDVSGSLWVNDSNLSLEAVRLGQGVALERRSLVDAALQRGELVALTDIRVPYPYPYWLVWPQREAARAKQQAFTDWLLDEVARYQHP</sequence>
<dbReference type="SUPFAM" id="SSF46785">
    <property type="entry name" value="Winged helix' DNA-binding domain"/>
    <property type="match status" value="1"/>
</dbReference>
<dbReference type="AlphaFoldDB" id="A0A553GW91"/>
<dbReference type="SUPFAM" id="SSF53850">
    <property type="entry name" value="Periplasmic binding protein-like II"/>
    <property type="match status" value="1"/>
</dbReference>
<dbReference type="InterPro" id="IPR005119">
    <property type="entry name" value="LysR_subst-bd"/>
</dbReference>
<dbReference type="NCBIfam" id="NF008352">
    <property type="entry name" value="PRK11139.1"/>
    <property type="match status" value="1"/>
</dbReference>
<dbReference type="Gene3D" id="1.10.10.10">
    <property type="entry name" value="Winged helix-like DNA-binding domain superfamily/Winged helix DNA-binding domain"/>
    <property type="match status" value="1"/>
</dbReference>
<dbReference type="GO" id="GO:0006351">
    <property type="term" value="P:DNA-templated transcription"/>
    <property type="evidence" value="ECO:0007669"/>
    <property type="project" value="TreeGrafter"/>
</dbReference>
<protein>
    <submittedName>
        <fullName evidence="6">Transcriptional regulator GcvA</fullName>
    </submittedName>
</protein>
<evidence type="ECO:0000256" key="3">
    <source>
        <dbReference type="ARBA" id="ARBA00023125"/>
    </source>
</evidence>
<dbReference type="PANTHER" id="PTHR30537:SF79">
    <property type="entry name" value="TRANSCRIPTIONAL REGULATOR-RELATED"/>
    <property type="match status" value="1"/>
</dbReference>
<evidence type="ECO:0000256" key="4">
    <source>
        <dbReference type="ARBA" id="ARBA00023163"/>
    </source>
</evidence>
<comment type="similarity">
    <text evidence="1">Belongs to the LysR transcriptional regulatory family.</text>
</comment>
<organism evidence="6 7">
    <name type="scientific">Pseudomonas mangiferae</name>
    <dbReference type="NCBI Taxonomy" id="2593654"/>
    <lineage>
        <taxon>Bacteria</taxon>
        <taxon>Pseudomonadati</taxon>
        <taxon>Pseudomonadota</taxon>
        <taxon>Gammaproteobacteria</taxon>
        <taxon>Pseudomonadales</taxon>
        <taxon>Pseudomonadaceae</taxon>
        <taxon>Pseudomonas</taxon>
    </lineage>
</organism>
<feature type="domain" description="HTH lysR-type" evidence="5">
    <location>
        <begin position="5"/>
        <end position="62"/>
    </location>
</feature>
<evidence type="ECO:0000313" key="6">
    <source>
        <dbReference type="EMBL" id="TRX73769.1"/>
    </source>
</evidence>
<dbReference type="InterPro" id="IPR058163">
    <property type="entry name" value="LysR-type_TF_proteobact-type"/>
</dbReference>
<dbReference type="PROSITE" id="PS50931">
    <property type="entry name" value="HTH_LYSR"/>
    <property type="match status" value="1"/>
</dbReference>
<dbReference type="Pfam" id="PF03466">
    <property type="entry name" value="LysR_substrate"/>
    <property type="match status" value="1"/>
</dbReference>
<dbReference type="Gene3D" id="3.40.190.10">
    <property type="entry name" value="Periplasmic binding protein-like II"/>
    <property type="match status" value="2"/>
</dbReference>
<evidence type="ECO:0000256" key="2">
    <source>
        <dbReference type="ARBA" id="ARBA00023015"/>
    </source>
</evidence>
<gene>
    <name evidence="6" type="primary">gcvA</name>
    <name evidence="6" type="ORF">FM069_15255</name>
</gene>
<keyword evidence="3" id="KW-0238">DNA-binding</keyword>
<comment type="caution">
    <text evidence="6">The sequence shown here is derived from an EMBL/GenBank/DDBJ whole genome shotgun (WGS) entry which is preliminary data.</text>
</comment>
<dbReference type="EMBL" id="VJOY01000011">
    <property type="protein sequence ID" value="TRX73769.1"/>
    <property type="molecule type" value="Genomic_DNA"/>
</dbReference>
<keyword evidence="7" id="KW-1185">Reference proteome</keyword>
<dbReference type="InterPro" id="IPR000847">
    <property type="entry name" value="LysR_HTH_N"/>
</dbReference>
<dbReference type="GO" id="GO:0003700">
    <property type="term" value="F:DNA-binding transcription factor activity"/>
    <property type="evidence" value="ECO:0007669"/>
    <property type="project" value="InterPro"/>
</dbReference>
<dbReference type="FunFam" id="1.10.10.10:FF:000001">
    <property type="entry name" value="LysR family transcriptional regulator"/>
    <property type="match status" value="1"/>
</dbReference>
<dbReference type="OrthoDB" id="5526340at2"/>
<keyword evidence="4" id="KW-0804">Transcription</keyword>
<keyword evidence="2" id="KW-0805">Transcription regulation</keyword>
<dbReference type="RefSeq" id="WP_143489229.1">
    <property type="nucleotide sequence ID" value="NZ_VJOY01000011.1"/>
</dbReference>
<evidence type="ECO:0000259" key="5">
    <source>
        <dbReference type="PROSITE" id="PS50931"/>
    </source>
</evidence>
<proteinExistence type="inferred from homology"/>
<dbReference type="InterPro" id="IPR036388">
    <property type="entry name" value="WH-like_DNA-bd_sf"/>
</dbReference>
<dbReference type="PANTHER" id="PTHR30537">
    <property type="entry name" value="HTH-TYPE TRANSCRIPTIONAL REGULATOR"/>
    <property type="match status" value="1"/>
</dbReference>
<dbReference type="Pfam" id="PF00126">
    <property type="entry name" value="HTH_1"/>
    <property type="match status" value="1"/>
</dbReference>
<dbReference type="CDD" id="cd08432">
    <property type="entry name" value="PBP2_GcdR_TrpI_HvrB_AmpR_like"/>
    <property type="match status" value="1"/>
</dbReference>
<dbReference type="InterPro" id="IPR036390">
    <property type="entry name" value="WH_DNA-bd_sf"/>
</dbReference>
<reference evidence="6 7" key="1">
    <citation type="submission" date="2019-07" db="EMBL/GenBank/DDBJ databases">
        <title>Pseudomonas mangiferae sp. nov., isolated from bark of mango tree in Thailand.</title>
        <authorList>
            <person name="Srisuk N."/>
            <person name="Anurat P."/>
        </authorList>
    </citation>
    <scope>NUCLEOTIDE SEQUENCE [LARGE SCALE GENOMIC DNA]</scope>
    <source>
        <strain evidence="6 7">DMKU_BBB3-04</strain>
    </source>
</reference>
<dbReference type="GO" id="GO:0043565">
    <property type="term" value="F:sequence-specific DNA binding"/>
    <property type="evidence" value="ECO:0007669"/>
    <property type="project" value="TreeGrafter"/>
</dbReference>
<dbReference type="PRINTS" id="PR00039">
    <property type="entry name" value="HTHLYSR"/>
</dbReference>
<name>A0A553GW91_9PSED</name>
<dbReference type="Proteomes" id="UP000315235">
    <property type="component" value="Unassembled WGS sequence"/>
</dbReference>
<evidence type="ECO:0000256" key="1">
    <source>
        <dbReference type="ARBA" id="ARBA00009437"/>
    </source>
</evidence>
<accession>A0A553GW91</accession>
<evidence type="ECO:0000313" key="7">
    <source>
        <dbReference type="Proteomes" id="UP000315235"/>
    </source>
</evidence>